<reference evidence="1" key="1">
    <citation type="journal article" date="2005" name="Environ. Microbiol.">
        <title>Genetic and functional properties of uncultivated thermophilic crenarchaeotes from a subsurface gold mine as revealed by analysis of genome fragments.</title>
        <authorList>
            <person name="Nunoura T."/>
            <person name="Hirayama H."/>
            <person name="Takami H."/>
            <person name="Oida H."/>
            <person name="Nishi S."/>
            <person name="Shimamura S."/>
            <person name="Suzuki Y."/>
            <person name="Inagaki F."/>
            <person name="Takai K."/>
            <person name="Nealson K.H."/>
            <person name="Horikoshi K."/>
        </authorList>
    </citation>
    <scope>NUCLEOTIDE SEQUENCE</scope>
</reference>
<accession>H5SQX8</accession>
<sequence length="98" mass="11855">MKPAILDLAQEVTGQPDPDSAVEEALYTYVRQKIRRYRQTIARLQKKYGISFEEFRERLGTELPLTWEHERDFLTWEEALTNIRYFEEHLCRLRTHGR</sequence>
<protein>
    <submittedName>
        <fullName evidence="1">Hypothetical conserved protein</fullName>
    </submittedName>
</protein>
<reference evidence="1" key="2">
    <citation type="journal article" date="2012" name="PLoS ONE">
        <title>A Deeply Branching Thermophilic Bacterium with an Ancient Acetyl-CoA Pathway Dominates a Subsurface Ecosystem.</title>
        <authorList>
            <person name="Takami H."/>
            <person name="Noguchi H."/>
            <person name="Takaki Y."/>
            <person name="Uchiyama I."/>
            <person name="Toyoda A."/>
            <person name="Nishi S."/>
            <person name="Chee G.-J."/>
            <person name="Arai W."/>
            <person name="Nunoura T."/>
            <person name="Itoh T."/>
            <person name="Hattori M."/>
            <person name="Takai K."/>
        </authorList>
    </citation>
    <scope>NUCLEOTIDE SEQUENCE</scope>
</reference>
<name>H5SQX8_ACEAU</name>
<dbReference type="EMBL" id="AP011801">
    <property type="protein sequence ID" value="BAL58495.1"/>
    <property type="molecule type" value="Genomic_DNA"/>
</dbReference>
<proteinExistence type="predicted"/>
<organism evidence="1">
    <name type="scientific">Acetithermum autotrophicum</name>
    <dbReference type="NCBI Taxonomy" id="1446466"/>
    <lineage>
        <taxon>Bacteria</taxon>
        <taxon>Candidatus Bipolaricaulota</taxon>
        <taxon>Candidatus Acetithermum</taxon>
    </lineage>
</organism>
<gene>
    <name evidence="1" type="ORF">HGMM_OP2C045</name>
</gene>
<evidence type="ECO:0000313" key="1">
    <source>
        <dbReference type="EMBL" id="BAL58495.1"/>
    </source>
</evidence>
<dbReference type="AlphaFoldDB" id="H5SQX8"/>